<dbReference type="GeneID" id="24267140"/>
<evidence type="ECO:0000256" key="2">
    <source>
        <dbReference type="ARBA" id="ARBA00023242"/>
    </source>
</evidence>
<dbReference type="GO" id="GO:0005634">
    <property type="term" value="C:nucleus"/>
    <property type="evidence" value="ECO:0007669"/>
    <property type="project" value="UniProtKB-SubCell"/>
</dbReference>
<dbReference type="RefSeq" id="XP_012334884.1">
    <property type="nucleotide sequence ID" value="XM_012479461.1"/>
</dbReference>
<proteinExistence type="predicted"/>
<dbReference type="VEuPathDB" id="PlasmoDB:AK88_01826"/>
<reference evidence="3 4" key="1">
    <citation type="submission" date="2014-03" db="EMBL/GenBank/DDBJ databases">
        <title>The Genome Sequence of Plasmodium fragile nilgiri.</title>
        <authorList>
            <consortium name="The Broad Institute Genomics Platform"/>
            <consortium name="The Broad Institute Genome Sequencing Center for Infectious Disease"/>
            <person name="Neafsey D."/>
            <person name="Duraisingh M."/>
            <person name="Young S.K."/>
            <person name="Zeng Q."/>
            <person name="Gargeya S."/>
            <person name="Abouelleil A."/>
            <person name="Alvarado L."/>
            <person name="Chapman S.B."/>
            <person name="Gainer-Dewar J."/>
            <person name="Goldberg J."/>
            <person name="Griggs A."/>
            <person name="Gujja S."/>
            <person name="Hansen M."/>
            <person name="Howarth C."/>
            <person name="Imamovic A."/>
            <person name="Larimer J."/>
            <person name="Pearson M."/>
            <person name="Poon T.W."/>
            <person name="Priest M."/>
            <person name="Roberts A."/>
            <person name="Saif S."/>
            <person name="Shea T."/>
            <person name="Sykes S."/>
            <person name="Wortman J."/>
            <person name="Nusbaum C."/>
            <person name="Birren B."/>
        </authorList>
    </citation>
    <scope>NUCLEOTIDE SEQUENCE [LARGE SCALE GENOMIC DNA]</scope>
    <source>
        <strain evidence="4">nilgiri</strain>
    </source>
</reference>
<gene>
    <name evidence="3" type="ORF">AK88_01826</name>
</gene>
<evidence type="ECO:0008006" key="5">
    <source>
        <dbReference type="Google" id="ProtNLM"/>
    </source>
</evidence>
<dbReference type="GO" id="GO:0030880">
    <property type="term" value="C:RNA polymerase complex"/>
    <property type="evidence" value="ECO:0007669"/>
    <property type="project" value="InterPro"/>
</dbReference>
<dbReference type="GO" id="GO:0000166">
    <property type="term" value="F:nucleotide binding"/>
    <property type="evidence" value="ECO:0007669"/>
    <property type="project" value="InterPro"/>
</dbReference>
<accession>A0A0D9QP18</accession>
<name>A0A0D9QP18_PLAFR</name>
<sequence length="171" mass="20379">MKVLGKDEPITKFEAFLVIKKELEYAKQIDKHLCSKLILKKEDTFKEMYEKYFMKLLSDKILYKGIQKYIADTSPHLIPKEFYNKDSHELEEMTNNTSDKIVHFFKEINMYNLDKKEKIQMIDINCVNFVDLYVIMNYGEKKCEENNIEHMLHLLKKVHISNADTPSEDNT</sequence>
<dbReference type="GO" id="GO:0006352">
    <property type="term" value="P:DNA-templated transcription initiation"/>
    <property type="evidence" value="ECO:0007669"/>
    <property type="project" value="InterPro"/>
</dbReference>
<dbReference type="OrthoDB" id="390215at2759"/>
<dbReference type="Pfam" id="PF03874">
    <property type="entry name" value="RNA_pol_Rpb4"/>
    <property type="match status" value="1"/>
</dbReference>
<protein>
    <recommendedName>
        <fullName evidence="5">DNA-directed RNA polymerase II subunit RPB4</fullName>
    </recommendedName>
</protein>
<dbReference type="Proteomes" id="UP000054561">
    <property type="component" value="Unassembled WGS sequence"/>
</dbReference>
<dbReference type="InterPro" id="IPR005574">
    <property type="entry name" value="Rpb4/RPC9"/>
</dbReference>
<dbReference type="AlphaFoldDB" id="A0A0D9QP18"/>
<organism evidence="3 4">
    <name type="scientific">Plasmodium fragile</name>
    <dbReference type="NCBI Taxonomy" id="5857"/>
    <lineage>
        <taxon>Eukaryota</taxon>
        <taxon>Sar</taxon>
        <taxon>Alveolata</taxon>
        <taxon>Apicomplexa</taxon>
        <taxon>Aconoidasida</taxon>
        <taxon>Haemosporida</taxon>
        <taxon>Plasmodiidae</taxon>
        <taxon>Plasmodium</taxon>
        <taxon>Plasmodium (Plasmodium)</taxon>
    </lineage>
</organism>
<evidence type="ECO:0000313" key="4">
    <source>
        <dbReference type="Proteomes" id="UP000054561"/>
    </source>
</evidence>
<comment type="subcellular location">
    <subcellularLocation>
        <location evidence="1">Nucleus</location>
    </subcellularLocation>
</comment>
<dbReference type="Gene3D" id="1.20.1250.40">
    <property type="match status" value="1"/>
</dbReference>
<dbReference type="EMBL" id="KQ001660">
    <property type="protein sequence ID" value="KJP88547.1"/>
    <property type="molecule type" value="Genomic_DNA"/>
</dbReference>
<dbReference type="OMA" id="YVIMNYG"/>
<evidence type="ECO:0000256" key="1">
    <source>
        <dbReference type="ARBA" id="ARBA00004123"/>
    </source>
</evidence>
<keyword evidence="4" id="KW-1185">Reference proteome</keyword>
<keyword evidence="2" id="KW-0539">Nucleus</keyword>
<dbReference type="InterPro" id="IPR038324">
    <property type="entry name" value="Rpb4/RPC9_sf"/>
</dbReference>
<evidence type="ECO:0000313" key="3">
    <source>
        <dbReference type="EMBL" id="KJP88547.1"/>
    </source>
</evidence>
<dbReference type="SUPFAM" id="SSF47819">
    <property type="entry name" value="HRDC-like"/>
    <property type="match status" value="1"/>
</dbReference>
<dbReference type="InterPro" id="IPR010997">
    <property type="entry name" value="HRDC-like_sf"/>
</dbReference>